<protein>
    <recommendedName>
        <fullName evidence="3">YjcQ protein</fullName>
    </recommendedName>
</protein>
<evidence type="ECO:0008006" key="3">
    <source>
        <dbReference type="Google" id="ProtNLM"/>
    </source>
</evidence>
<gene>
    <name evidence="1" type="ORF">LKD40_16425</name>
</gene>
<reference evidence="1 2" key="1">
    <citation type="submission" date="2021-10" db="EMBL/GenBank/DDBJ databases">
        <title>Anaerobic single-cell dispensing facilitates the cultivation of human gut bacteria.</title>
        <authorList>
            <person name="Afrizal A."/>
        </authorList>
    </citation>
    <scope>NUCLEOTIDE SEQUENCE [LARGE SCALE GENOMIC DNA]</scope>
    <source>
        <strain evidence="1 2">CLA-AA-H217</strain>
    </source>
</reference>
<evidence type="ECO:0000313" key="1">
    <source>
        <dbReference type="EMBL" id="MCC2229344.1"/>
    </source>
</evidence>
<dbReference type="Proteomes" id="UP001198612">
    <property type="component" value="Unassembled WGS sequence"/>
</dbReference>
<comment type="caution">
    <text evidence="1">The sequence shown here is derived from an EMBL/GenBank/DDBJ whole genome shotgun (WGS) entry which is preliminary data.</text>
</comment>
<sequence length="95" mass="11078">MNNEFLLKVVNYVADHFGNLPDNSKPGFENFTNDEFDTAVKYLAEIGVLKLNQSKDFSYCGRRDIETNDDYEEYYVTKAFISEENLKKFKASLEQ</sequence>
<dbReference type="RefSeq" id="WP_118062191.1">
    <property type="nucleotide sequence ID" value="NZ_JAJEQQ010000051.1"/>
</dbReference>
<keyword evidence="2" id="KW-1185">Reference proteome</keyword>
<name>A0AAW4WDX2_9FIRM</name>
<organism evidence="1 2">
    <name type="scientific">Blautia fusiformis</name>
    <dbReference type="NCBI Taxonomy" id="2881264"/>
    <lineage>
        <taxon>Bacteria</taxon>
        <taxon>Bacillati</taxon>
        <taxon>Bacillota</taxon>
        <taxon>Clostridia</taxon>
        <taxon>Lachnospirales</taxon>
        <taxon>Lachnospiraceae</taxon>
        <taxon>Blautia</taxon>
    </lineage>
</organism>
<dbReference type="EMBL" id="JAJEQQ010000051">
    <property type="protein sequence ID" value="MCC2229344.1"/>
    <property type="molecule type" value="Genomic_DNA"/>
</dbReference>
<accession>A0AAW4WDX2</accession>
<proteinExistence type="predicted"/>
<dbReference type="AlphaFoldDB" id="A0AAW4WDX2"/>
<evidence type="ECO:0000313" key="2">
    <source>
        <dbReference type="Proteomes" id="UP001198612"/>
    </source>
</evidence>